<dbReference type="GO" id="GO:0000724">
    <property type="term" value="P:double-strand break repair via homologous recombination"/>
    <property type="evidence" value="ECO:0007669"/>
    <property type="project" value="TreeGrafter"/>
</dbReference>
<dbReference type="InterPro" id="IPR007232">
    <property type="entry name" value="Rad52_Rad59_Rad22"/>
</dbReference>
<gene>
    <name evidence="8" type="ORF">GNLVRS02_ARAD1B23606g</name>
</gene>
<dbReference type="GO" id="GO:0005634">
    <property type="term" value="C:nucleus"/>
    <property type="evidence" value="ECO:0007669"/>
    <property type="project" value="TreeGrafter"/>
</dbReference>
<feature type="region of interest" description="Disordered" evidence="7">
    <location>
        <begin position="348"/>
        <end position="409"/>
    </location>
</feature>
<evidence type="ECO:0000256" key="3">
    <source>
        <dbReference type="ARBA" id="ARBA00023172"/>
    </source>
</evidence>
<keyword evidence="2" id="KW-0227">DNA damage</keyword>
<dbReference type="FunFam" id="3.30.390.80:FF:000001">
    <property type="entry name" value="DNA repair protein RAD52 homolog"/>
    <property type="match status" value="1"/>
</dbReference>
<comment type="function">
    <text evidence="5">Involved in DNA double-strand break (DSB) repair and recombination. Promotes the annealing of complementary single-stranded DNA and by stimulation of the RAD51 recombinase.</text>
</comment>
<evidence type="ECO:0000256" key="1">
    <source>
        <dbReference type="ARBA" id="ARBA00006638"/>
    </source>
</evidence>
<evidence type="ECO:0000313" key="8">
    <source>
        <dbReference type="EMBL" id="CDP36901.1"/>
    </source>
</evidence>
<keyword evidence="4" id="KW-0234">DNA repair</keyword>
<evidence type="ECO:0000256" key="4">
    <source>
        <dbReference type="ARBA" id="ARBA00023204"/>
    </source>
</evidence>
<sequence>MSGVSGEFTREEARNIQSNLAKKLGPEFVSSRSNGAGNVAYLEGAKAINLANEIFGFNGWSFSVGEFCTDYCDVSDSRRVNLGLSVVVRVTLKDGSYREDIGYGTVENARTKGAAYEKCRKEAITDGLKRALRLFGNALGNCLYDKDFIRKVGRIKARDIPVQEGELFRDANHRPVQAEGPSAAASAQVNRNSNPPMTTTTATGAGKSSYAPSNSASTNSNQNRSNSATTATNNTTNTVPTTAIKTIKPELLPADLFGSDELDDDDFDYDKLLLPDPPKNEGSESVTPAPQTATAGVATSEPTTGIAEPVAAPIQFVHGSQAEALQSGKSSTPKFDVSYQTPDIKRTIEDRSMPVRRPVTPARSPLVGLPKVRQRPLSDQGPSAVNLPRDPKRVKVDSTTTTKQPEVTH</sequence>
<organism evidence="8">
    <name type="scientific">Blastobotrys adeninivorans</name>
    <name type="common">Yeast</name>
    <name type="synonym">Arxula adeninivorans</name>
    <dbReference type="NCBI Taxonomy" id="409370"/>
    <lineage>
        <taxon>Eukaryota</taxon>
        <taxon>Fungi</taxon>
        <taxon>Dikarya</taxon>
        <taxon>Ascomycota</taxon>
        <taxon>Saccharomycotina</taxon>
        <taxon>Dipodascomycetes</taxon>
        <taxon>Dipodascales</taxon>
        <taxon>Trichomonascaceae</taxon>
        <taxon>Blastobotrys</taxon>
    </lineage>
</organism>
<protein>
    <recommendedName>
        <fullName evidence="6">DNA repair and recombination protein RAD52</fullName>
    </recommendedName>
</protein>
<keyword evidence="3" id="KW-0233">DNA recombination</keyword>
<dbReference type="SUPFAM" id="SSF54768">
    <property type="entry name" value="dsRNA-binding domain-like"/>
    <property type="match status" value="1"/>
</dbReference>
<dbReference type="Pfam" id="PF04098">
    <property type="entry name" value="Rad52_Rad22"/>
    <property type="match status" value="1"/>
</dbReference>
<dbReference type="Gene3D" id="3.30.390.80">
    <property type="entry name" value="DNA repair protein Rad52/59/22"/>
    <property type="match status" value="1"/>
</dbReference>
<evidence type="ECO:0000256" key="6">
    <source>
        <dbReference type="ARBA" id="ARBA00041062"/>
    </source>
</evidence>
<name>A0A060TCG3_BLAAD</name>
<dbReference type="EMBL" id="HG937692">
    <property type="protein sequence ID" value="CDP36901.1"/>
    <property type="molecule type" value="Genomic_DNA"/>
</dbReference>
<feature type="compositionally biased region" description="Basic and acidic residues" evidence="7">
    <location>
        <begin position="269"/>
        <end position="282"/>
    </location>
</feature>
<proteinExistence type="inferred from homology"/>
<dbReference type="InterPro" id="IPR041247">
    <property type="entry name" value="Rad52_fam"/>
</dbReference>
<dbReference type="GO" id="GO:0045002">
    <property type="term" value="P:double-strand break repair via single-strand annealing"/>
    <property type="evidence" value="ECO:0007669"/>
    <property type="project" value="TreeGrafter"/>
</dbReference>
<feature type="region of interest" description="Disordered" evidence="7">
    <location>
        <begin position="268"/>
        <end position="296"/>
    </location>
</feature>
<evidence type="ECO:0000256" key="2">
    <source>
        <dbReference type="ARBA" id="ARBA00022763"/>
    </source>
</evidence>
<feature type="region of interest" description="Disordered" evidence="7">
    <location>
        <begin position="177"/>
        <end position="242"/>
    </location>
</feature>
<feature type="compositionally biased region" description="Polar residues" evidence="7">
    <location>
        <begin position="283"/>
        <end position="294"/>
    </location>
</feature>
<dbReference type="PANTHER" id="PTHR12132">
    <property type="entry name" value="DNA REPAIR AND RECOMBINATION PROTEIN RAD52, RAD59"/>
    <property type="match status" value="1"/>
</dbReference>
<dbReference type="AlphaFoldDB" id="A0A060TCG3"/>
<evidence type="ECO:0000256" key="5">
    <source>
        <dbReference type="ARBA" id="ARBA00037138"/>
    </source>
</evidence>
<feature type="compositionally biased region" description="Low complexity" evidence="7">
    <location>
        <begin position="198"/>
        <end position="242"/>
    </location>
</feature>
<feature type="compositionally biased region" description="Polar residues" evidence="7">
    <location>
        <begin position="185"/>
        <end position="197"/>
    </location>
</feature>
<comment type="similarity">
    <text evidence="1">Belongs to the RAD52 family.</text>
</comment>
<dbReference type="GO" id="GO:0006312">
    <property type="term" value="P:mitotic recombination"/>
    <property type="evidence" value="ECO:0007669"/>
    <property type="project" value="TreeGrafter"/>
</dbReference>
<reference evidence="8" key="2">
    <citation type="submission" date="2014-06" db="EMBL/GenBank/DDBJ databases">
        <title>The complete genome of Blastobotrys (Arxula) adeninivorans LS3 - a yeast of biotechnological interest.</title>
        <authorList>
            <person name="Kunze G."/>
            <person name="Gaillardin C."/>
            <person name="Czernicka M."/>
            <person name="Durrens P."/>
            <person name="Martin T."/>
            <person name="Boer E."/>
            <person name="Gabaldon T."/>
            <person name="Cruz J."/>
            <person name="Talla E."/>
            <person name="Marck C."/>
            <person name="Goffeau A."/>
            <person name="Barbe V."/>
            <person name="Baret P."/>
            <person name="Baronian K."/>
            <person name="Beier S."/>
            <person name="Bleykasten C."/>
            <person name="Bode R."/>
            <person name="Casaregola S."/>
            <person name="Despons L."/>
            <person name="Fairhead C."/>
            <person name="Giersberg M."/>
            <person name="Gierski P."/>
            <person name="Hahnel U."/>
            <person name="Hartmann A."/>
            <person name="Jankowska D."/>
            <person name="Jubin C."/>
            <person name="Jung P."/>
            <person name="Lafontaine I."/>
            <person name="Leh-Louis V."/>
            <person name="Lemaire M."/>
            <person name="Marcet-Houben M."/>
            <person name="Mascher M."/>
            <person name="Morel G."/>
            <person name="Richard G.-F."/>
            <person name="Riechen J."/>
            <person name="Sacerdot C."/>
            <person name="Sarkar A."/>
            <person name="Savel G."/>
            <person name="Schacherer J."/>
            <person name="Sherman D."/>
            <person name="Straub M.-L."/>
            <person name="Stein N."/>
            <person name="Thierry A."/>
            <person name="Trautwein-Schult A."/>
            <person name="Westhof E."/>
            <person name="Worch S."/>
            <person name="Dujon B."/>
            <person name="Souciet J.-L."/>
            <person name="Wincker P."/>
            <person name="Scholz U."/>
            <person name="Neuveglise N."/>
        </authorList>
    </citation>
    <scope>NUCLEOTIDE SEQUENCE</scope>
    <source>
        <strain evidence="8">LS3</strain>
    </source>
</reference>
<dbReference type="GO" id="GO:0003697">
    <property type="term" value="F:single-stranded DNA binding"/>
    <property type="evidence" value="ECO:0007669"/>
    <property type="project" value="UniProtKB-ARBA"/>
</dbReference>
<dbReference type="PANTHER" id="PTHR12132:SF1">
    <property type="entry name" value="DNA REPAIR PROTEIN RAD52 HOMOLOG"/>
    <property type="match status" value="1"/>
</dbReference>
<evidence type="ECO:0000256" key="7">
    <source>
        <dbReference type="SAM" id="MobiDB-lite"/>
    </source>
</evidence>
<reference evidence="8" key="1">
    <citation type="submission" date="2014-02" db="EMBL/GenBank/DDBJ databases">
        <authorList>
            <person name="Genoscope - CEA"/>
        </authorList>
    </citation>
    <scope>NUCLEOTIDE SEQUENCE</scope>
    <source>
        <strain evidence="8">LS3</strain>
    </source>
</reference>
<dbReference type="InterPro" id="IPR042525">
    <property type="entry name" value="Rad52_Rad59_Rad22_sf"/>
</dbReference>
<accession>A0A060TCG3</accession>
<feature type="compositionally biased region" description="Polar residues" evidence="7">
    <location>
        <begin position="397"/>
        <end position="409"/>
    </location>
</feature>